<dbReference type="InterPro" id="IPR040999">
    <property type="entry name" value="Mak_N_cap"/>
</dbReference>
<evidence type="ECO:0000313" key="18">
    <source>
        <dbReference type="EMBL" id="QAY63177.1"/>
    </source>
</evidence>
<comment type="catalytic activity">
    <reaction evidence="14">
        <text>D-maltose + ATP = alpha-maltose 1-phosphate + ADP + H(+)</text>
        <dbReference type="Rhea" id="RHEA:31915"/>
        <dbReference type="ChEBI" id="CHEBI:15378"/>
        <dbReference type="ChEBI" id="CHEBI:17306"/>
        <dbReference type="ChEBI" id="CHEBI:30616"/>
        <dbReference type="ChEBI" id="CHEBI:63576"/>
        <dbReference type="ChEBI" id="CHEBI:456216"/>
        <dbReference type="EC" id="2.7.1.175"/>
    </reaction>
</comment>
<evidence type="ECO:0000256" key="6">
    <source>
        <dbReference type="ARBA" id="ARBA00022600"/>
    </source>
</evidence>
<comment type="similarity">
    <text evidence="2">Belongs to the aminoglycoside phosphotransferase family.</text>
</comment>
<dbReference type="GO" id="GO:0005524">
    <property type="term" value="F:ATP binding"/>
    <property type="evidence" value="ECO:0007669"/>
    <property type="project" value="UniProtKB-KW"/>
</dbReference>
<keyword evidence="9" id="KW-0418">Kinase</keyword>
<dbReference type="GO" id="GO:0005978">
    <property type="term" value="P:glycogen biosynthetic process"/>
    <property type="evidence" value="ECO:0007669"/>
    <property type="project" value="UniProtKB-KW"/>
</dbReference>
<evidence type="ECO:0000313" key="19">
    <source>
        <dbReference type="Proteomes" id="UP000291758"/>
    </source>
</evidence>
<dbReference type="Pfam" id="PF18085">
    <property type="entry name" value="Mak_N_cap"/>
    <property type="match status" value="1"/>
</dbReference>
<feature type="region of interest" description="Disordered" evidence="15">
    <location>
        <begin position="386"/>
        <end position="406"/>
    </location>
</feature>
<evidence type="ECO:0000256" key="4">
    <source>
        <dbReference type="ARBA" id="ARBA00011962"/>
    </source>
</evidence>
<keyword evidence="19" id="KW-1185">Reference proteome</keyword>
<dbReference type="OrthoDB" id="3787729at2"/>
<evidence type="ECO:0000256" key="14">
    <source>
        <dbReference type="ARBA" id="ARBA00049067"/>
    </source>
</evidence>
<evidence type="ECO:0000256" key="7">
    <source>
        <dbReference type="ARBA" id="ARBA00022679"/>
    </source>
</evidence>
<sequence length="456" mass="46613">MSLGPDAVRVVPAGSHLPADVTDLVAAWAPGRRWFPGGLTGRPTPWLEVTVDGSPDVVLALLRMADTVLQVPLVVTPAGRDEHAAPGYIGTAAGVAVHDGGVHPAAWAALLHAAGVAAPDLTGGHAIAGEQSNTSVVLPAVRPDGAPHGAMLKILRTVAGGDHPDVTVPQALTAAGFAGTPRFLGAVEAALPGSAPAHLAVLAALVPDARDGFELACEHARRGEPMDALAAELGTVVAHLHAALRVALPTTATLDPTAFVAGLRTRASAAVEAAPAALEAHAGAVARVLDDLEARLAAVPLQRIHGDLHLGQALYGADGWQVLDFEGEPQRPVAERTAPDLPLRDVAGVLRSFGYAAAVGGAADPSWEARARQAFLAAYRAVDGDGGDGGGGDDGDGDAAPSDAAPSDAALSDAVLRALVLDKALYEVVYETRQRPHWVHIPLRAIEELLTDRTSR</sequence>
<evidence type="ECO:0000256" key="3">
    <source>
        <dbReference type="ARBA" id="ARBA00011245"/>
    </source>
</evidence>
<evidence type="ECO:0000256" key="5">
    <source>
        <dbReference type="ARBA" id="ARBA00013882"/>
    </source>
</evidence>
<protein>
    <recommendedName>
        <fullName evidence="5">Maltokinase</fullName>
        <ecNumber evidence="4">2.7.1.175</ecNumber>
    </recommendedName>
    <alternativeName>
        <fullName evidence="13">Maltose-1-phosphate synthase</fullName>
    </alternativeName>
</protein>
<evidence type="ECO:0000256" key="13">
    <source>
        <dbReference type="ARBA" id="ARBA00031251"/>
    </source>
</evidence>
<dbReference type="SUPFAM" id="SSF56112">
    <property type="entry name" value="Protein kinase-like (PK-like)"/>
    <property type="match status" value="1"/>
</dbReference>
<evidence type="ECO:0000256" key="8">
    <source>
        <dbReference type="ARBA" id="ARBA00022741"/>
    </source>
</evidence>
<feature type="domain" description="Maltokinase N-terminal cap" evidence="17">
    <location>
        <begin position="28"/>
        <end position="98"/>
    </location>
</feature>
<evidence type="ECO:0000256" key="12">
    <source>
        <dbReference type="ARBA" id="ARBA00023277"/>
    </source>
</evidence>
<evidence type="ECO:0000259" key="17">
    <source>
        <dbReference type="Pfam" id="PF18085"/>
    </source>
</evidence>
<evidence type="ECO:0000256" key="15">
    <source>
        <dbReference type="SAM" id="MobiDB-lite"/>
    </source>
</evidence>
<evidence type="ECO:0000256" key="9">
    <source>
        <dbReference type="ARBA" id="ARBA00022777"/>
    </source>
</evidence>
<comment type="subunit">
    <text evidence="3">Monomer.</text>
</comment>
<evidence type="ECO:0000256" key="11">
    <source>
        <dbReference type="ARBA" id="ARBA00023056"/>
    </source>
</evidence>
<evidence type="ECO:0000256" key="2">
    <source>
        <dbReference type="ARBA" id="ARBA00006219"/>
    </source>
</evidence>
<dbReference type="KEGG" id="xyl:ET495_07925"/>
<evidence type="ECO:0000256" key="10">
    <source>
        <dbReference type="ARBA" id="ARBA00022840"/>
    </source>
</evidence>
<dbReference type="EMBL" id="CP035495">
    <property type="protein sequence ID" value="QAY63177.1"/>
    <property type="molecule type" value="Genomic_DNA"/>
</dbReference>
<dbReference type="Proteomes" id="UP000291758">
    <property type="component" value="Chromosome"/>
</dbReference>
<dbReference type="InterPro" id="IPR011009">
    <property type="entry name" value="Kinase-like_dom_sf"/>
</dbReference>
<keyword evidence="11" id="KW-0320">Glycogen biosynthesis</keyword>
<comment type="pathway">
    <text evidence="1">Glycan biosynthesis; glycogen biosynthesis.</text>
</comment>
<feature type="domain" description="Aminoglycoside phosphotransferase" evidence="16">
    <location>
        <begin position="226"/>
        <end position="382"/>
    </location>
</feature>
<keyword evidence="7 18" id="KW-0808">Transferase</keyword>
<dbReference type="Pfam" id="PF01636">
    <property type="entry name" value="APH"/>
    <property type="match status" value="1"/>
</dbReference>
<gene>
    <name evidence="18" type="ORF">ET495_07925</name>
</gene>
<dbReference type="RefSeq" id="WP_129204035.1">
    <property type="nucleotide sequence ID" value="NZ_CP035495.1"/>
</dbReference>
<evidence type="ECO:0000259" key="16">
    <source>
        <dbReference type="Pfam" id="PF01636"/>
    </source>
</evidence>
<keyword evidence="8" id="KW-0547">Nucleotide-binding</keyword>
<dbReference type="AlphaFoldDB" id="A0A4P6ES10"/>
<dbReference type="GO" id="GO:0016301">
    <property type="term" value="F:kinase activity"/>
    <property type="evidence" value="ECO:0007669"/>
    <property type="project" value="UniProtKB-KW"/>
</dbReference>
<name>A0A4P6ES10_9MICO</name>
<proteinExistence type="inferred from homology"/>
<dbReference type="InterPro" id="IPR002575">
    <property type="entry name" value="Aminoglycoside_PTrfase"/>
</dbReference>
<dbReference type="Gene3D" id="3.90.1200.10">
    <property type="match status" value="1"/>
</dbReference>
<dbReference type="EC" id="2.7.1.175" evidence="4"/>
<keyword evidence="10" id="KW-0067">ATP-binding</keyword>
<keyword evidence="12" id="KW-0119">Carbohydrate metabolism</keyword>
<accession>A0A4P6ES10</accession>
<keyword evidence="6" id="KW-0321">Glycogen metabolism</keyword>
<evidence type="ECO:0000256" key="1">
    <source>
        <dbReference type="ARBA" id="ARBA00004964"/>
    </source>
</evidence>
<organism evidence="18 19">
    <name type="scientific">Xylanimonas allomyrinae</name>
    <dbReference type="NCBI Taxonomy" id="2509459"/>
    <lineage>
        <taxon>Bacteria</taxon>
        <taxon>Bacillati</taxon>
        <taxon>Actinomycetota</taxon>
        <taxon>Actinomycetes</taxon>
        <taxon>Micrococcales</taxon>
        <taxon>Promicromonosporaceae</taxon>
        <taxon>Xylanimonas</taxon>
    </lineage>
</organism>
<reference evidence="18 19" key="1">
    <citation type="submission" date="2019-01" db="EMBL/GenBank/DDBJ databases">
        <title>Genome sequencing of strain 2JSPR-7.</title>
        <authorList>
            <person name="Heo J."/>
            <person name="Kim S.-J."/>
            <person name="Kim J.-S."/>
            <person name="Hong S.-B."/>
            <person name="Kwon S.-W."/>
        </authorList>
    </citation>
    <scope>NUCLEOTIDE SEQUENCE [LARGE SCALE GENOMIC DNA]</scope>
    <source>
        <strain evidence="18 19">2JSPR-7</strain>
    </source>
</reference>